<feature type="repeat" description="PPR" evidence="3">
    <location>
        <begin position="303"/>
        <end position="337"/>
    </location>
</feature>
<name>A0A9Q1K9K1_9CARY</name>
<dbReference type="AlphaFoldDB" id="A0A9Q1K9K1"/>
<dbReference type="Pfam" id="PF01535">
    <property type="entry name" value="PPR"/>
    <property type="match status" value="1"/>
</dbReference>
<comment type="similarity">
    <text evidence="1">Belongs to the PPR family. P subfamily.</text>
</comment>
<evidence type="ECO:0000256" key="3">
    <source>
        <dbReference type="PROSITE-ProRule" id="PRU00708"/>
    </source>
</evidence>
<sequence>MQHRLLMSHIRNCLDERILRPLIGLVPLCRVNYTSARCDVYAKFSTLCGAPLGQFEEQRRLSDLEAVINKFHAGTDENEILYSLMNDDTCTAINLSHTLVNTLLHRFKDDWKSALGIYRWAELCPCFEHLPETCDLMVDILGKVRQFDKMRELVCEMHERKLVTLKTVAKMMRRFCGARRWNDAVRTFDELETFGLDKSTESMNLLFDTLCKENQVEMAREIFLELKSHIAPSAHTFNIFIHGWCKIKRVEEAHWTLQEMKGYGFPPSVISYSTIIQSYCQQSNWSNVYELLEVMEAHGCHPTIVTYTTIMSSLAKAEELEGALQIPVRVRLAGCKPDTLFYNALIHTLGKAQRIWEALDVFEVEMPNNGVVPNVSTYNTLIAMFCHHGQDQMAFKILKKIEKSAVCKPDMQTFYPLLKACFKLGTVDSCLKKLLDDMATKHHLSHDVSTYTLLIHGLCRVGKCEWAFHLFEEMIGKGLIARYPTCRLLLDEFKRKSMHDASERLELYLKELKASQRLAFPVLRDEDVIFTIFYGLHDPLSHRYNGVGDWYRVKDLGLKGIDWIVSEIKKFGLREYGAADAGAYVCGEGTPSIAESLEGKQVPRLKHLLPANAGLLWMMPDYCHCSADHSEVYVDQNRHCGGVQGGWDNLVVLIPGGSSANLIPKHI</sequence>
<feature type="repeat" description="PPR" evidence="3">
    <location>
        <begin position="447"/>
        <end position="481"/>
    </location>
</feature>
<protein>
    <recommendedName>
        <fullName evidence="6">Pentatricopeptide repeat-containing protein</fullName>
    </recommendedName>
</protein>
<evidence type="ECO:0008006" key="6">
    <source>
        <dbReference type="Google" id="ProtNLM"/>
    </source>
</evidence>
<proteinExistence type="inferred from homology"/>
<evidence type="ECO:0000256" key="1">
    <source>
        <dbReference type="ARBA" id="ARBA00007626"/>
    </source>
</evidence>
<dbReference type="PROSITE" id="PS51375">
    <property type="entry name" value="PPR"/>
    <property type="match status" value="6"/>
</dbReference>
<feature type="repeat" description="PPR" evidence="3">
    <location>
        <begin position="338"/>
        <end position="373"/>
    </location>
</feature>
<evidence type="ECO:0000313" key="4">
    <source>
        <dbReference type="EMBL" id="KAJ8439177.1"/>
    </source>
</evidence>
<dbReference type="Proteomes" id="UP001153076">
    <property type="component" value="Unassembled WGS sequence"/>
</dbReference>
<dbReference type="Pfam" id="PF12854">
    <property type="entry name" value="PPR_1"/>
    <property type="match status" value="1"/>
</dbReference>
<evidence type="ECO:0000256" key="2">
    <source>
        <dbReference type="ARBA" id="ARBA00022737"/>
    </source>
</evidence>
<feature type="repeat" description="PPR" evidence="3">
    <location>
        <begin position="233"/>
        <end position="267"/>
    </location>
</feature>
<organism evidence="4 5">
    <name type="scientific">Carnegiea gigantea</name>
    <dbReference type="NCBI Taxonomy" id="171969"/>
    <lineage>
        <taxon>Eukaryota</taxon>
        <taxon>Viridiplantae</taxon>
        <taxon>Streptophyta</taxon>
        <taxon>Embryophyta</taxon>
        <taxon>Tracheophyta</taxon>
        <taxon>Spermatophyta</taxon>
        <taxon>Magnoliopsida</taxon>
        <taxon>eudicotyledons</taxon>
        <taxon>Gunneridae</taxon>
        <taxon>Pentapetalae</taxon>
        <taxon>Caryophyllales</taxon>
        <taxon>Cactineae</taxon>
        <taxon>Cactaceae</taxon>
        <taxon>Cactoideae</taxon>
        <taxon>Echinocereeae</taxon>
        <taxon>Carnegiea</taxon>
    </lineage>
</organism>
<dbReference type="InterPro" id="IPR002885">
    <property type="entry name" value="PPR_rpt"/>
</dbReference>
<feature type="repeat" description="PPR" evidence="3">
    <location>
        <begin position="268"/>
        <end position="302"/>
    </location>
</feature>
<dbReference type="PANTHER" id="PTHR46128:SF194">
    <property type="entry name" value="PENTACOTRIPEPTIDE-REPEAT REGION OF PRORP DOMAIN-CONTAINING PROTEIN"/>
    <property type="match status" value="1"/>
</dbReference>
<dbReference type="InterPro" id="IPR011990">
    <property type="entry name" value="TPR-like_helical_dom_sf"/>
</dbReference>
<reference evidence="4" key="1">
    <citation type="submission" date="2022-04" db="EMBL/GenBank/DDBJ databases">
        <title>Carnegiea gigantea Genome sequencing and assembly v2.</title>
        <authorList>
            <person name="Copetti D."/>
            <person name="Sanderson M.J."/>
            <person name="Burquez A."/>
            <person name="Wojciechowski M.F."/>
        </authorList>
    </citation>
    <scope>NUCLEOTIDE SEQUENCE</scope>
    <source>
        <strain evidence="4">SGP5-SGP5p</strain>
        <tissue evidence="4">Aerial part</tissue>
    </source>
</reference>
<accession>A0A9Q1K9K1</accession>
<dbReference type="EMBL" id="JAKOGI010000229">
    <property type="protein sequence ID" value="KAJ8439177.1"/>
    <property type="molecule type" value="Genomic_DNA"/>
</dbReference>
<dbReference type="Pfam" id="PF13041">
    <property type="entry name" value="PPR_2"/>
    <property type="match status" value="3"/>
</dbReference>
<dbReference type="PANTHER" id="PTHR46128">
    <property type="entry name" value="MITOCHONDRIAL GROUP I INTRON SPLICING FACTOR CCM1"/>
    <property type="match status" value="1"/>
</dbReference>
<dbReference type="OrthoDB" id="185373at2759"/>
<keyword evidence="5" id="KW-1185">Reference proteome</keyword>
<feature type="repeat" description="PPR" evidence="3">
    <location>
        <begin position="374"/>
        <end position="408"/>
    </location>
</feature>
<comment type="caution">
    <text evidence="4">The sequence shown here is derived from an EMBL/GenBank/DDBJ whole genome shotgun (WGS) entry which is preliminary data.</text>
</comment>
<dbReference type="NCBIfam" id="TIGR00756">
    <property type="entry name" value="PPR"/>
    <property type="match status" value="7"/>
</dbReference>
<keyword evidence="2" id="KW-0677">Repeat</keyword>
<dbReference type="Gene3D" id="1.25.40.10">
    <property type="entry name" value="Tetratricopeptide repeat domain"/>
    <property type="match status" value="4"/>
</dbReference>
<evidence type="ECO:0000313" key="5">
    <source>
        <dbReference type="Proteomes" id="UP001153076"/>
    </source>
</evidence>
<gene>
    <name evidence="4" type="ORF">Cgig2_027103</name>
</gene>
<dbReference type="InterPro" id="IPR050872">
    <property type="entry name" value="PPR_P_subfamily"/>
</dbReference>